<comment type="caution">
    <text evidence="1">The sequence shown here is derived from an EMBL/GenBank/DDBJ whole genome shotgun (WGS) entry which is preliminary data.</text>
</comment>
<proteinExistence type="predicted"/>
<name>A0AAJ4W986_9GAMM</name>
<gene>
    <name evidence="1" type="ORF">SAMN02745723_102371</name>
</gene>
<reference evidence="1 2" key="1">
    <citation type="submission" date="2016-10" db="EMBL/GenBank/DDBJ databases">
        <authorList>
            <person name="Varghese N."/>
            <person name="Submissions S."/>
        </authorList>
    </citation>
    <scope>NUCLEOTIDE SEQUENCE [LARGE SCALE GENOMIC DNA]</scope>
    <source>
        <strain evidence="1 2">DSM 5563</strain>
    </source>
</reference>
<dbReference type="EMBL" id="FOLW01000002">
    <property type="protein sequence ID" value="SFC44427.1"/>
    <property type="molecule type" value="Genomic_DNA"/>
</dbReference>
<sequence length="186" mass="20748">MAKKHSSSNRSIYRDIQRLLWIGIVSLVFVGYANAATDEISFAGKYQAVNPESGDVSEPLLLVVPYEKGMEDQKNLTEKQLSMRAWVVENLKTKEKFFLDRLGEQDNELSQRLAANGWSCAASSRLMLCGGESGVQPFDGEDFTSQTGWLLIILHQGPIELVKCESDDCQAEPEDQNVQSNDDNTL</sequence>
<evidence type="ECO:0000313" key="2">
    <source>
        <dbReference type="Proteomes" id="UP000226420"/>
    </source>
</evidence>
<evidence type="ECO:0000313" key="1">
    <source>
        <dbReference type="EMBL" id="SFC44427.1"/>
    </source>
</evidence>
<dbReference type="Proteomes" id="UP000226420">
    <property type="component" value="Unassembled WGS sequence"/>
</dbReference>
<organism evidence="1 2">
    <name type="scientific">Pragia fontium DSM 5563 = ATCC 49100</name>
    <dbReference type="NCBI Taxonomy" id="1122977"/>
    <lineage>
        <taxon>Bacteria</taxon>
        <taxon>Pseudomonadati</taxon>
        <taxon>Pseudomonadota</taxon>
        <taxon>Gammaproteobacteria</taxon>
        <taxon>Enterobacterales</taxon>
        <taxon>Budviciaceae</taxon>
        <taxon>Pragia</taxon>
    </lineage>
</organism>
<protein>
    <submittedName>
        <fullName evidence="1">Uncharacterized protein</fullName>
    </submittedName>
</protein>
<dbReference type="AlphaFoldDB" id="A0AAJ4W986"/>
<dbReference type="RefSeq" id="WP_074821154.1">
    <property type="nucleotide sequence ID" value="NZ_FOLW01000002.1"/>
</dbReference>
<accession>A0AAJ4W986</accession>